<evidence type="ECO:0000256" key="6">
    <source>
        <dbReference type="SAM" id="MobiDB-lite"/>
    </source>
</evidence>
<evidence type="ECO:0000256" key="4">
    <source>
        <dbReference type="ARBA" id="ARBA00022691"/>
    </source>
</evidence>
<dbReference type="Proteomes" id="UP001228044">
    <property type="component" value="Unassembled WGS sequence"/>
</dbReference>
<dbReference type="Gene3D" id="3.40.50.150">
    <property type="entry name" value="Vaccinia Virus protein VP39"/>
    <property type="match status" value="1"/>
</dbReference>
<reference evidence="7 8" key="1">
    <citation type="submission" date="2023-06" db="EMBL/GenBank/DDBJ databases">
        <title>Pelomonas sp. PFR6 16S ribosomal RNA gene Genome sequencing and assembly.</title>
        <authorList>
            <person name="Woo H."/>
        </authorList>
    </citation>
    <scope>NUCLEOTIDE SEQUENCE [LARGE SCALE GENOMIC DNA]</scope>
    <source>
        <strain evidence="7 8">PFR6</strain>
    </source>
</reference>
<evidence type="ECO:0000256" key="2">
    <source>
        <dbReference type="ARBA" id="ARBA00022603"/>
    </source>
</evidence>
<keyword evidence="2 7" id="KW-0489">Methyltransferase</keyword>
<keyword evidence="3 7" id="KW-0808">Transferase</keyword>
<feature type="region of interest" description="Disordered" evidence="6">
    <location>
        <begin position="1"/>
        <end position="36"/>
    </location>
</feature>
<dbReference type="GO" id="GO:0008168">
    <property type="term" value="F:methyltransferase activity"/>
    <property type="evidence" value="ECO:0007669"/>
    <property type="project" value="UniProtKB-KW"/>
</dbReference>
<dbReference type="InterPro" id="IPR029063">
    <property type="entry name" value="SAM-dependent_MTases_sf"/>
</dbReference>
<evidence type="ECO:0000313" key="8">
    <source>
        <dbReference type="Proteomes" id="UP001228044"/>
    </source>
</evidence>
<keyword evidence="5" id="KW-0443">Lipid metabolism</keyword>
<evidence type="ECO:0000256" key="1">
    <source>
        <dbReference type="ARBA" id="ARBA00010815"/>
    </source>
</evidence>
<evidence type="ECO:0000256" key="5">
    <source>
        <dbReference type="ARBA" id="ARBA00023098"/>
    </source>
</evidence>
<protein>
    <submittedName>
        <fullName evidence="7">Class I SAM-dependent methyltransferase</fullName>
        <ecNumber evidence="7">2.1.1.-</ecNumber>
    </submittedName>
</protein>
<comment type="caution">
    <text evidence="7">The sequence shown here is derived from an EMBL/GenBank/DDBJ whole genome shotgun (WGS) entry which is preliminary data.</text>
</comment>
<dbReference type="PANTHER" id="PTHR43667:SF1">
    <property type="entry name" value="CYCLOPROPANE-FATTY-ACYL-PHOSPHOLIPID SYNTHASE"/>
    <property type="match status" value="1"/>
</dbReference>
<dbReference type="SUPFAM" id="SSF53335">
    <property type="entry name" value="S-adenosyl-L-methionine-dependent methyltransferases"/>
    <property type="match status" value="1"/>
</dbReference>
<keyword evidence="8" id="KW-1185">Reference proteome</keyword>
<accession>A0ABT8DWG5</accession>
<sequence length="463" mass="51637">MDQADQELASGRGAALTQREHRALTPPGGLAAGPRSAPAVLRGWTELAEKLFSAYPGSLGLHLGDGPSGLFGRAAGRQAQPDFSLGLRDAQVLRRLVVGRDPLRFADAYFRGDLEIEGDLFAALRLKDFLHELRLPARDRLKLLLRALRLGNEAADDSLAAPDVKAHTRQENRAAIAFHYDVSNEFYALWLDPAMVYSCAYFERPELSLAEAQTAKLEHICRKLRLREGERFLDIGCGWGALVMHAARHHGVRAHGVTLSSQQLALARQRIAAAGLGDSVTVELCDYRDLQGEGSYDKVASVGMFEHVGLRNLPQYFAKVHSLLKPAGLFLNHGITHNEEGWGQALSAKFINRYVFPDGELDLLSNVQRTMERQRFEILDVEGLRAHYALTLRHWVAGLERHHDEALQHVSESTYRIWRLYMAASALEFETGELGIYQILGSARGADAAALQDRPWTRRYMYP</sequence>
<dbReference type="EMBL" id="JAUHHC010000002">
    <property type="protein sequence ID" value="MDN3920639.1"/>
    <property type="molecule type" value="Genomic_DNA"/>
</dbReference>
<organism evidence="7 8">
    <name type="scientific">Roseateles violae</name>
    <dbReference type="NCBI Taxonomy" id="3058042"/>
    <lineage>
        <taxon>Bacteria</taxon>
        <taxon>Pseudomonadati</taxon>
        <taxon>Pseudomonadota</taxon>
        <taxon>Betaproteobacteria</taxon>
        <taxon>Burkholderiales</taxon>
        <taxon>Sphaerotilaceae</taxon>
        <taxon>Roseateles</taxon>
    </lineage>
</organism>
<proteinExistence type="inferred from homology"/>
<dbReference type="CDD" id="cd02440">
    <property type="entry name" value="AdoMet_MTases"/>
    <property type="match status" value="1"/>
</dbReference>
<keyword evidence="4" id="KW-0949">S-adenosyl-L-methionine</keyword>
<name>A0ABT8DWG5_9BURK</name>
<evidence type="ECO:0000256" key="3">
    <source>
        <dbReference type="ARBA" id="ARBA00022679"/>
    </source>
</evidence>
<dbReference type="EC" id="2.1.1.-" evidence="7"/>
<evidence type="ECO:0000313" key="7">
    <source>
        <dbReference type="EMBL" id="MDN3920639.1"/>
    </source>
</evidence>
<dbReference type="PANTHER" id="PTHR43667">
    <property type="entry name" value="CYCLOPROPANE-FATTY-ACYL-PHOSPHOLIPID SYNTHASE"/>
    <property type="match status" value="1"/>
</dbReference>
<comment type="similarity">
    <text evidence="1">Belongs to the CFA/CMAS family.</text>
</comment>
<dbReference type="InterPro" id="IPR050723">
    <property type="entry name" value="CFA/CMAS"/>
</dbReference>
<dbReference type="RefSeq" id="WP_290358925.1">
    <property type="nucleotide sequence ID" value="NZ_JAUHHC010000002.1"/>
</dbReference>
<dbReference type="GO" id="GO:0032259">
    <property type="term" value="P:methylation"/>
    <property type="evidence" value="ECO:0007669"/>
    <property type="project" value="UniProtKB-KW"/>
</dbReference>
<gene>
    <name evidence="7" type="ORF">QWJ38_10145</name>
</gene>
<dbReference type="Pfam" id="PF02353">
    <property type="entry name" value="CMAS"/>
    <property type="match status" value="1"/>
</dbReference>